<evidence type="ECO:0000313" key="5">
    <source>
        <dbReference type="Proteomes" id="UP000829364"/>
    </source>
</evidence>
<keyword evidence="1" id="KW-0479">Metal-binding</keyword>
<name>A0A9Q8QRN7_9HYPO</name>
<feature type="compositionally biased region" description="Acidic residues" evidence="2">
    <location>
        <begin position="540"/>
        <end position="551"/>
    </location>
</feature>
<dbReference type="PANTHER" id="PTHR35391">
    <property type="entry name" value="C2H2-TYPE DOMAIN-CONTAINING PROTEIN-RELATED"/>
    <property type="match status" value="1"/>
</dbReference>
<dbReference type="AlphaFoldDB" id="A0A9Q8QRN7"/>
<organism evidence="4 5">
    <name type="scientific">Purpureocillium takamizusanense</name>
    <dbReference type="NCBI Taxonomy" id="2060973"/>
    <lineage>
        <taxon>Eukaryota</taxon>
        <taxon>Fungi</taxon>
        <taxon>Dikarya</taxon>
        <taxon>Ascomycota</taxon>
        <taxon>Pezizomycotina</taxon>
        <taxon>Sordariomycetes</taxon>
        <taxon>Hypocreomycetidae</taxon>
        <taxon>Hypocreales</taxon>
        <taxon>Ophiocordycipitaceae</taxon>
        <taxon>Purpureocillium</taxon>
    </lineage>
</organism>
<accession>A0A9Q8QRN7</accession>
<dbReference type="KEGG" id="ptkz:JDV02_010373"/>
<evidence type="ECO:0000259" key="3">
    <source>
        <dbReference type="PROSITE" id="PS50157"/>
    </source>
</evidence>
<dbReference type="GeneID" id="72072317"/>
<reference evidence="4" key="1">
    <citation type="submission" date="2021-11" db="EMBL/GenBank/DDBJ databases">
        <title>Purpureocillium_takamizusanense_genome.</title>
        <authorList>
            <person name="Nguyen N.-H."/>
        </authorList>
    </citation>
    <scope>NUCLEOTIDE SEQUENCE</scope>
    <source>
        <strain evidence="4">PT3</strain>
    </source>
</reference>
<protein>
    <recommendedName>
        <fullName evidence="3">C2H2-type domain-containing protein</fullName>
    </recommendedName>
</protein>
<keyword evidence="1" id="KW-0863">Zinc-finger</keyword>
<feature type="compositionally biased region" description="Basic and acidic residues" evidence="2">
    <location>
        <begin position="991"/>
        <end position="1008"/>
    </location>
</feature>
<dbReference type="PROSITE" id="PS00028">
    <property type="entry name" value="ZINC_FINGER_C2H2_1"/>
    <property type="match status" value="1"/>
</dbReference>
<feature type="region of interest" description="Disordered" evidence="2">
    <location>
        <begin position="991"/>
        <end position="1018"/>
    </location>
</feature>
<keyword evidence="1" id="KW-0862">Zinc</keyword>
<feature type="region of interest" description="Disordered" evidence="2">
    <location>
        <begin position="228"/>
        <end position="261"/>
    </location>
</feature>
<evidence type="ECO:0000256" key="1">
    <source>
        <dbReference type="PROSITE-ProRule" id="PRU00042"/>
    </source>
</evidence>
<gene>
    <name evidence="4" type="ORF">JDV02_010373</name>
</gene>
<dbReference type="OrthoDB" id="20872at2759"/>
<evidence type="ECO:0000256" key="2">
    <source>
        <dbReference type="SAM" id="MobiDB-lite"/>
    </source>
</evidence>
<evidence type="ECO:0000313" key="4">
    <source>
        <dbReference type="EMBL" id="UNI24640.1"/>
    </source>
</evidence>
<feature type="region of interest" description="Disordered" evidence="2">
    <location>
        <begin position="867"/>
        <end position="895"/>
    </location>
</feature>
<feature type="region of interest" description="Disordered" evidence="2">
    <location>
        <begin position="537"/>
        <end position="565"/>
    </location>
</feature>
<dbReference type="Pfam" id="PF25438">
    <property type="entry name" value="DUF7896"/>
    <property type="match status" value="1"/>
</dbReference>
<keyword evidence="5" id="KW-1185">Reference proteome</keyword>
<feature type="compositionally biased region" description="Polar residues" evidence="2">
    <location>
        <begin position="552"/>
        <end position="565"/>
    </location>
</feature>
<dbReference type="SMART" id="SM00355">
    <property type="entry name" value="ZnF_C2H2"/>
    <property type="match status" value="4"/>
</dbReference>
<dbReference type="InterPro" id="IPR013087">
    <property type="entry name" value="Znf_C2H2_type"/>
</dbReference>
<dbReference type="EMBL" id="CP086365">
    <property type="protein sequence ID" value="UNI24640.1"/>
    <property type="molecule type" value="Genomic_DNA"/>
</dbReference>
<dbReference type="Proteomes" id="UP000829364">
    <property type="component" value="Chromosome 12"/>
</dbReference>
<dbReference type="InterPro" id="IPR057218">
    <property type="entry name" value="DUF7896"/>
</dbReference>
<proteinExistence type="predicted"/>
<dbReference type="PANTHER" id="PTHR35391:SF7">
    <property type="entry name" value="C2H2-TYPE DOMAIN-CONTAINING PROTEIN"/>
    <property type="match status" value="1"/>
</dbReference>
<dbReference type="PROSITE" id="PS50157">
    <property type="entry name" value="ZINC_FINGER_C2H2_2"/>
    <property type="match status" value="1"/>
</dbReference>
<dbReference type="RefSeq" id="XP_047848121.1">
    <property type="nucleotide sequence ID" value="XM_047992108.1"/>
</dbReference>
<sequence length="1070" mass="119447">MAASLRGTLTLNARRPPIGVGSSPDAVIALSAGKCIASFERCKESATVVDAQRQSSIEDQLARFSIWAFNMGVFAKPKLSLDHRLREAIGLRATIVGLLGVLNDLVVQPDLGDPLLQIPDRNQRLAGGDFERLLLEIASELTFLHDLSNTIRQAGRKAQEAKAPKDFVIKDVHGNELEVPLMDAYAGNILDRFPDCSEVIRRRLAKTMVLRRKLILYRRFRYSGNPIKPAEPVTKPTIQPPRDQAPVANPRRPMRDSDPEATTNVNFKVAESIAQSTAMRSATTLAMPAFREAQAPTVVSRSRTVAISSHEPLIFPPPPSKHIRNRYKLFKLKQEEKLEYRLGQITARYTEDPKGEENATEGLKNLLANEQQQNQRELKILWEDCKQSVVEVVCPFCLCILTSADLKQEEVWREHVKNDLDAYVCLFEECDQPDKIWARSEAWLNHMKQHTLRWKCPAKEHRDQHFETQEAFRTHLIEGHRKPYSDAELAMLVDRSRKATGPLFTSCPLCGKTVEKVHGILEQHIAGHLRSLALKSLPPDYDDEDDEDEDGASNQGSFDALSNRNTIRAVTDMGEPLVFEDQGEVGEMRTSEVLASSKHRIVPEPLEFEFDVFSPTYGAETLHRALRQRNEAWTLTSGSADRALVTNYLDGCDTFTGPTSMSRYDAVRDVFTSSTPDFTLPLDAGSQGTTTLPFGPMYTPFPSTLLTMKDTDSTSAMTGMMTSHHGAVDDFMEIVSWTRRHQGRIGYQTINDAPQTNAQSGLVEPWFPTDTNEAWSVVDEEPRDLSAANISNAPRSTPAQPVDLSPFVPHTHGFVIALLTQKAEREPELRELMLRVATKRAGEQEWDEFLDLLGLLILNYYSWSEDEKRGTPTLMPDSTSLAKEDGATATSHAQFGPSTFDAAKLKKPDHLKARCRGCSKCFTSHDELVGHVVAAHQGIVKRYMCRDPATVGLSSSLRCENPLFNCSSCASKKRYTRWLSAGSHLASCHFERRGSGSSKEKSVSKETRGTTNGGSDDMSTDLQVVSELKLWVEEVYVSADGYVLEPIDAAKHGLGRIDPDIMFPTVKWAR</sequence>
<dbReference type="GO" id="GO:0008270">
    <property type="term" value="F:zinc ion binding"/>
    <property type="evidence" value="ECO:0007669"/>
    <property type="project" value="UniProtKB-KW"/>
</dbReference>
<feature type="domain" description="C2H2-type" evidence="3">
    <location>
        <begin position="913"/>
        <end position="938"/>
    </location>
</feature>